<comment type="caution">
    <text evidence="4">The sequence shown here is derived from an EMBL/GenBank/DDBJ whole genome shotgun (WGS) entry which is preliminary data.</text>
</comment>
<dbReference type="Proteomes" id="UP001153069">
    <property type="component" value="Unassembled WGS sequence"/>
</dbReference>
<dbReference type="GO" id="GO:0005525">
    <property type="term" value="F:GTP binding"/>
    <property type="evidence" value="ECO:0007669"/>
    <property type="project" value="InterPro"/>
</dbReference>
<feature type="domain" description="AIG1-type G" evidence="3">
    <location>
        <begin position="343"/>
        <end position="497"/>
    </location>
</feature>
<keyword evidence="1" id="KW-0547">Nucleotide-binding</keyword>
<evidence type="ECO:0000313" key="5">
    <source>
        <dbReference type="Proteomes" id="UP001153069"/>
    </source>
</evidence>
<feature type="region of interest" description="Disordered" evidence="2">
    <location>
        <begin position="253"/>
        <end position="292"/>
    </location>
</feature>
<dbReference type="AlphaFoldDB" id="A0A9N8H1L0"/>
<protein>
    <submittedName>
        <fullName evidence="4">Septin</fullName>
    </submittedName>
</protein>
<reference evidence="4" key="1">
    <citation type="submission" date="2020-06" db="EMBL/GenBank/DDBJ databases">
        <authorList>
            <consortium name="Plant Systems Biology data submission"/>
        </authorList>
    </citation>
    <scope>NUCLEOTIDE SEQUENCE</scope>
    <source>
        <strain evidence="4">D6</strain>
    </source>
</reference>
<dbReference type="OrthoDB" id="8954335at2759"/>
<feature type="compositionally biased region" description="Low complexity" evidence="2">
    <location>
        <begin position="96"/>
        <end position="106"/>
    </location>
</feature>
<feature type="compositionally biased region" description="Polar residues" evidence="2">
    <location>
        <begin position="254"/>
        <end position="268"/>
    </location>
</feature>
<keyword evidence="5" id="KW-1185">Reference proteome</keyword>
<dbReference type="Gene3D" id="3.40.50.300">
    <property type="entry name" value="P-loop containing nucleotide triphosphate hydrolases"/>
    <property type="match status" value="1"/>
</dbReference>
<dbReference type="EMBL" id="CAICTM010000043">
    <property type="protein sequence ID" value="CAB9498683.1"/>
    <property type="molecule type" value="Genomic_DNA"/>
</dbReference>
<proteinExistence type="predicted"/>
<evidence type="ECO:0000313" key="4">
    <source>
        <dbReference type="EMBL" id="CAB9498683.1"/>
    </source>
</evidence>
<dbReference type="PANTHER" id="PTHR32046:SF14">
    <property type="match status" value="1"/>
</dbReference>
<feature type="region of interest" description="Disordered" evidence="2">
    <location>
        <begin position="1"/>
        <end position="63"/>
    </location>
</feature>
<dbReference type="InterPro" id="IPR027417">
    <property type="entry name" value="P-loop_NTPase"/>
</dbReference>
<sequence length="855" mass="96008">MKPFETIPPDELPNGGHSGQEDYAAGADTMDINRDSSSLEESGSESVNPSSLDILSSKDSVDESNGVKLDSALAAGVPGDCAIGMTSRNNAIQQESGSESTKPSSSDGVHCELEMDPTLLASQRQLFASQVDSSATSDLSLTLEKARGFQRKLQGMFSQVAVCRQPGMCSDTLSAWCCANGVTMAVSSTLRDQGAESFSDLLSLSQSEKDQLIDEMDLKVFARKKVARALSSDMLGLYNRCILQGKSAEEFNELSKQSRQSGTQLMSTQERETKVGNEDAPTSSHGLNRPMFPPGLHVVPHKIITLDREKTIRDNPRLTAEDFISLTKDRLNIPPGGELKVALFVGSSGCGKSTTINSYVNYLYGVRFEDPFRLNLVDEPPTVDRQTMSASQTHQVLGYLLKAPPALGGKHWILIIDTPGFGDTRGLAYDMNTVDQIRQFFMAEINYLHAVCLVVKGTETKLDSKNRWIFDQVLSLFGKDIREIITLLMTFSDAAEPPAMTVINDARIEYNERFKLNNSAFFLKGNGRTDWDYDINHMFWKAGNRAFEAFSNFVLAQKEKSLAATKDVLDRREELKAGVESVRRNIDLGMVTLEKLDEAIPQIVKLQSLIDANKEFEIEVTEMELQTMPKKSNYNTVCENCSWTCHINCAIKNDDRKMGCAAMDRSSGHCKCCPNKCHWSDHRNLDYYYERVPVKKKQTNQELYGRYVSASSDKSKSEQLLEGLRTEFTSTQVEVYDSVHLIQSMINELQRIALRPSLYHEDEYFDIMIDLERKEKQCGWKQRVKMIEEVKQRSKFCSQVESDGYDPFAEKVARLEQQARQGQVNVSFQTTRPQNRNRKSEPIAKKSGFFMSWFA</sequence>
<accession>A0A9N8H1L0</accession>
<dbReference type="PANTHER" id="PTHR32046">
    <property type="entry name" value="G DOMAIN-CONTAINING PROTEIN"/>
    <property type="match status" value="1"/>
</dbReference>
<organism evidence="4 5">
    <name type="scientific">Seminavis robusta</name>
    <dbReference type="NCBI Taxonomy" id="568900"/>
    <lineage>
        <taxon>Eukaryota</taxon>
        <taxon>Sar</taxon>
        <taxon>Stramenopiles</taxon>
        <taxon>Ochrophyta</taxon>
        <taxon>Bacillariophyta</taxon>
        <taxon>Bacillariophyceae</taxon>
        <taxon>Bacillariophycidae</taxon>
        <taxon>Naviculales</taxon>
        <taxon>Naviculaceae</taxon>
        <taxon>Seminavis</taxon>
    </lineage>
</organism>
<feature type="region of interest" description="Disordered" evidence="2">
    <location>
        <begin position="91"/>
        <end position="110"/>
    </location>
</feature>
<dbReference type="InterPro" id="IPR006703">
    <property type="entry name" value="G_AIG1"/>
</dbReference>
<feature type="compositionally biased region" description="Polar residues" evidence="2">
    <location>
        <begin position="47"/>
        <end position="58"/>
    </location>
</feature>
<dbReference type="SUPFAM" id="SSF52540">
    <property type="entry name" value="P-loop containing nucleoside triphosphate hydrolases"/>
    <property type="match status" value="1"/>
</dbReference>
<name>A0A9N8H1L0_9STRA</name>
<dbReference type="Pfam" id="PF04548">
    <property type="entry name" value="AIG1"/>
    <property type="match status" value="1"/>
</dbReference>
<evidence type="ECO:0000259" key="3">
    <source>
        <dbReference type="Pfam" id="PF04548"/>
    </source>
</evidence>
<dbReference type="CDD" id="cd00882">
    <property type="entry name" value="Ras_like_GTPase"/>
    <property type="match status" value="1"/>
</dbReference>
<evidence type="ECO:0000256" key="2">
    <source>
        <dbReference type="SAM" id="MobiDB-lite"/>
    </source>
</evidence>
<gene>
    <name evidence="4" type="ORF">SEMRO_43_G026100.1</name>
</gene>
<evidence type="ECO:0000256" key="1">
    <source>
        <dbReference type="ARBA" id="ARBA00022741"/>
    </source>
</evidence>